<dbReference type="EMBL" id="AZHE01000016">
    <property type="protein sequence ID" value="KHN96238.1"/>
    <property type="molecule type" value="Genomic_DNA"/>
</dbReference>
<feature type="compositionally biased region" description="Low complexity" evidence="1">
    <location>
        <begin position="71"/>
        <end position="80"/>
    </location>
</feature>
<feature type="compositionally biased region" description="Pro residues" evidence="1">
    <location>
        <begin position="227"/>
        <end position="243"/>
    </location>
</feature>
<gene>
    <name evidence="2" type="ORF">MAM_05824</name>
</gene>
<dbReference type="Proteomes" id="UP000030816">
    <property type="component" value="Unassembled WGS sequence"/>
</dbReference>
<dbReference type="AlphaFoldDB" id="A0A0B2WQF4"/>
<feature type="region of interest" description="Disordered" evidence="1">
    <location>
        <begin position="1"/>
        <end position="280"/>
    </location>
</feature>
<dbReference type="GeneID" id="63740279"/>
<dbReference type="HOGENOM" id="CLU_297548_0_0_1"/>
<feature type="compositionally biased region" description="Basic and acidic residues" evidence="1">
    <location>
        <begin position="759"/>
        <end position="785"/>
    </location>
</feature>
<reference evidence="2 3" key="1">
    <citation type="journal article" date="2014" name="Proc. Natl. Acad. Sci. U.S.A.">
        <title>Trajectory and genomic determinants of fungal-pathogen speciation and host adaptation.</title>
        <authorList>
            <person name="Hu X."/>
            <person name="Xiao G."/>
            <person name="Zheng P."/>
            <person name="Shang Y."/>
            <person name="Su Y."/>
            <person name="Zhang X."/>
            <person name="Liu X."/>
            <person name="Zhan S."/>
            <person name="St Leger R.J."/>
            <person name="Wang C."/>
        </authorList>
    </citation>
    <scope>NUCLEOTIDE SEQUENCE [LARGE SCALE GENOMIC DNA]</scope>
    <source>
        <strain evidence="2 3">ARSEF 1941</strain>
    </source>
</reference>
<feature type="region of interest" description="Disordered" evidence="1">
    <location>
        <begin position="638"/>
        <end position="824"/>
    </location>
</feature>
<feature type="compositionally biased region" description="Polar residues" evidence="1">
    <location>
        <begin position="156"/>
        <end position="170"/>
    </location>
</feature>
<accession>A0A0B2WQF4</accession>
<keyword evidence="3" id="KW-1185">Reference proteome</keyword>
<organism evidence="2 3">
    <name type="scientific">Metarhizium album (strain ARSEF 1941)</name>
    <dbReference type="NCBI Taxonomy" id="1081103"/>
    <lineage>
        <taxon>Eukaryota</taxon>
        <taxon>Fungi</taxon>
        <taxon>Dikarya</taxon>
        <taxon>Ascomycota</taxon>
        <taxon>Pezizomycotina</taxon>
        <taxon>Sordariomycetes</taxon>
        <taxon>Hypocreomycetidae</taxon>
        <taxon>Hypocreales</taxon>
        <taxon>Clavicipitaceae</taxon>
        <taxon>Metarhizium</taxon>
    </lineage>
</organism>
<name>A0A0B2WQF4_METAS</name>
<evidence type="ECO:0000313" key="3">
    <source>
        <dbReference type="Proteomes" id="UP000030816"/>
    </source>
</evidence>
<evidence type="ECO:0000256" key="1">
    <source>
        <dbReference type="SAM" id="MobiDB-lite"/>
    </source>
</evidence>
<dbReference type="STRING" id="1081103.A0A0B2WQF4"/>
<feature type="region of interest" description="Disordered" evidence="1">
    <location>
        <begin position="300"/>
        <end position="551"/>
    </location>
</feature>
<protein>
    <submittedName>
        <fullName evidence="2">Uncharacterized protein</fullName>
    </submittedName>
</protein>
<feature type="compositionally biased region" description="Basic and acidic residues" evidence="1">
    <location>
        <begin position="256"/>
        <end position="266"/>
    </location>
</feature>
<sequence length="1012" mass="108840">MLSLRTAAASPPVGGRSRYSKALPSVPVDDSQRVADLPPLPLPKDLSEFQFPLPPRKSSRGTDTSKSIPRKPVGSSSSKPAAPPSVSPSINSPTSSPSASKPVVGKAATAITRAPEPPVSLQAQPLRAVAPPELSPTDSICSLLSAYSREPDAPMSGSTYTTASKVNSLHDSNRSPPPLGNDGLSAGGHAYSQTPTSAVEGEQSSEHKDQSRPAPSLTQDDASCPTWSPPPEPLPVAPPPDKTLPPRLKIWKRRPQTAEKNKELPDLKLSYSHGSTASTSTIQSIETAVLLAYPNNVASEYKPTEEDKQDPTPRTPAVGLPGRNIKPASGDKSQVTEEQMGSVVSKMQRVVGKVQNPRTPVERKNLPTRGDSKRPPTPEYRKGDGPPSSQADIVVLKPASPVSTTGSPKEGVLTVTPKWLPSQPIAPLRSQPVPPSFVSIPPIAPTSTTKRLPQAAPDLRLATTLLEQKRNSPSPSKEGSPTAASQSPPVNDSNRGTSASSLSESSCISSGQNDVTGHSAGEPQRPATANDSSDPRIVTSDTHGPMYRGRDGTLYGEMKVVQEPNPRAAYFPIQTDKPLPPGAIIPSRPLNRTHYNCFQKHRTMNRRSNRNHPLTCQTCDKADTEDRWGLNGHQKALGRNGGHVLSPTDPLLAETNDAARRRSRRSIAKRLPEPTAADEAIDAPSVRSHHKHHHHDDGQSTFTKHQARLDGAPTPGLAAHKGKRGACAGYTNRNRNGREADDPPPAAEHCQPSSGQEPAHVRGQRECPARPDSRSCQEHGGDEPRAGAPNGPQSQRSRRPRPTGRLGSRFEQLARESGSVSERERLAVESDNILALRRWARSGRCGVEERTRWLGEIFTGLWTLGEPAGRHARVVKRFERWAARVCDAEEARRDAGSAAVLHGHDSLFVGELGAAWNRECVALTRRLETWRARLADMDDLPASDASSLGRMLAGATSLVCDMLAELRAMAEIEQEALAREDAWIERVNRAGDDDDDGGGMHTPRAGAVWRVI</sequence>
<evidence type="ECO:0000313" key="2">
    <source>
        <dbReference type="EMBL" id="KHN96238.1"/>
    </source>
</evidence>
<dbReference type="OrthoDB" id="5425130at2759"/>
<feature type="compositionally biased region" description="Basic and acidic residues" evidence="1">
    <location>
        <begin position="360"/>
        <end position="384"/>
    </location>
</feature>
<feature type="compositionally biased region" description="Basic and acidic residues" evidence="1">
    <location>
        <begin position="302"/>
        <end position="311"/>
    </location>
</feature>
<feature type="compositionally biased region" description="Low complexity" evidence="1">
    <location>
        <begin position="87"/>
        <end position="103"/>
    </location>
</feature>
<feature type="compositionally biased region" description="Polar residues" evidence="1">
    <location>
        <begin position="471"/>
        <end position="497"/>
    </location>
</feature>
<feature type="compositionally biased region" description="Low complexity" evidence="1">
    <location>
        <begin position="498"/>
        <end position="510"/>
    </location>
</feature>
<comment type="caution">
    <text evidence="2">The sequence shown here is derived from an EMBL/GenBank/DDBJ whole genome shotgun (WGS) entry which is preliminary data.</text>
</comment>
<dbReference type="RefSeq" id="XP_040677304.1">
    <property type="nucleotide sequence ID" value="XM_040824622.1"/>
</dbReference>
<proteinExistence type="predicted"/>